<dbReference type="InterPro" id="IPR029048">
    <property type="entry name" value="HSP70_C_sf"/>
</dbReference>
<evidence type="ECO:0000256" key="5">
    <source>
        <dbReference type="SAM" id="SignalP"/>
    </source>
</evidence>
<dbReference type="PRINTS" id="PR00301">
    <property type="entry name" value="HEATSHOCK70"/>
</dbReference>
<evidence type="ECO:0000313" key="6">
    <source>
        <dbReference type="EMBL" id="KAF2816269.1"/>
    </source>
</evidence>
<dbReference type="FunFam" id="1.20.1270.10:FF:000002">
    <property type="entry name" value="Heat shock 70 kDa protein 4"/>
    <property type="match status" value="1"/>
</dbReference>
<dbReference type="AlphaFoldDB" id="A0A6A6Z6D2"/>
<dbReference type="GO" id="GO:0140662">
    <property type="term" value="F:ATP-dependent protein folding chaperone"/>
    <property type="evidence" value="ECO:0007669"/>
    <property type="project" value="InterPro"/>
</dbReference>
<evidence type="ECO:0000256" key="2">
    <source>
        <dbReference type="ARBA" id="ARBA00022840"/>
    </source>
</evidence>
<name>A0A6A6Z6D2_9PEZI</name>
<dbReference type="SUPFAM" id="SSF100934">
    <property type="entry name" value="Heat shock protein 70kD (HSP70), C-terminal subdomain"/>
    <property type="match status" value="1"/>
</dbReference>
<dbReference type="Gene3D" id="1.20.1270.10">
    <property type="match status" value="1"/>
</dbReference>
<proteinExistence type="predicted"/>
<feature type="region of interest" description="Disordered" evidence="4">
    <location>
        <begin position="830"/>
        <end position="879"/>
    </location>
</feature>
<keyword evidence="2" id="KW-0067">ATP-binding</keyword>
<sequence>MAPPGRRRLPLSPLTLILGLLFLFSGTASAASAVLGVDIGTEYIKAALVKPGIPLDIVLTKDSKRKEASAVAFKPSRAGHQAGNFPERFYGGDALALAARFPADVYPNLKTLLGVPLEDLSVVTEYKDRHPALQVVGADGRPTIAFKSETLPQDELPFSVEELLAMELQNVRDNAVAMAGKGNDVSEVVFTIPPFYTADEKRALEAAANLAGLKVLGLVSDGLAVGIQYATSRTFPSVSEGGKPEYHMVFDMGAGSTKATVLKFQGRTVKDVGRFNKTIQEVIVLGTGWDRTLGGDSLNGIVMDDMVQQFVESSGAKKVGVAAVDVKAHGRTASKLLKEAEKVRQVLSANSNTGASFEGLYEDVDFKYKIARTQFEELASDFTARVDGPITQALGAAGLTVSELDSVILHGGAVRTPFIQKRLESLIGAAKLKSNVNADESAVFGAAFKAAGLSPSFRVKEIRDIDIQGYQVGVQYTWNLKERFQKLFTPTSPVGTTKDIPFKMMDEFEFTLHQGIPSQVEEFSQQPVIHVRTGNLTKVVSNLIDKEGCDRETFNTKFSVRLSPVTGVPEVVGGWVSCETEDTGKGGVMEGVKGFFGFGAKDGEQQPLKEGETVLEGEEADSSSTESSSTSSSSTSTSMSSPKSSSASAASESPDATEGKKKTITSAITFHITQKGYEKHPRKEYNRMKDRLAAFDASDKARRGREEVLNSLEAFTYRARDLLDNEYFIAAFTTEQRSLLEEKLGFTSDWIYGDGRDATEEDLKAKLKDLKDIVDPVQKRIDEARKRPDAIKSLEEALEQVKSFTGIIANDIKDSAAKASLAAEEASKAAASSTASAEESATADPLDDLEEEDMLKSASSEAAKASDVPEPPIYSEDDLEVLTSVSETVQKWLDEKLAAQAKLSETQDAAFTIKDLEEQSRKLNSALMEMVQRKMRMPTKSKTAKPKATKKPKKAAKKKSKKGEKAEEEEEVKADGQKARKIKLEPGATMEEIEEAIHGVKKAHDEL</sequence>
<reference evidence="8" key="2">
    <citation type="submission" date="2020-04" db="EMBL/GenBank/DDBJ databases">
        <authorList>
            <consortium name="NCBI Genome Project"/>
        </authorList>
    </citation>
    <scope>NUCLEOTIDE SEQUENCE</scope>
    <source>
        <strain evidence="8">CBS 304.34</strain>
    </source>
</reference>
<reference evidence="6 8" key="1">
    <citation type="journal article" date="2020" name="Stud. Mycol.">
        <title>101 Dothideomycetes genomes: a test case for predicting lifestyles and emergence of pathogens.</title>
        <authorList>
            <person name="Haridas S."/>
            <person name="Albert R."/>
            <person name="Binder M."/>
            <person name="Bloem J."/>
            <person name="Labutti K."/>
            <person name="Salamov A."/>
            <person name="Andreopoulos B."/>
            <person name="Baker S."/>
            <person name="Barry K."/>
            <person name="Bills G."/>
            <person name="Bluhm B."/>
            <person name="Cannon C."/>
            <person name="Castanera R."/>
            <person name="Culley D."/>
            <person name="Daum C."/>
            <person name="Ezra D."/>
            <person name="Gonzalez J."/>
            <person name="Henrissat B."/>
            <person name="Kuo A."/>
            <person name="Liang C."/>
            <person name="Lipzen A."/>
            <person name="Lutzoni F."/>
            <person name="Magnuson J."/>
            <person name="Mondo S."/>
            <person name="Nolan M."/>
            <person name="Ohm R."/>
            <person name="Pangilinan J."/>
            <person name="Park H.-J."/>
            <person name="Ramirez L."/>
            <person name="Alfaro M."/>
            <person name="Sun H."/>
            <person name="Tritt A."/>
            <person name="Yoshinaga Y."/>
            <person name="Zwiers L.-H."/>
            <person name="Turgeon B."/>
            <person name="Goodwin S."/>
            <person name="Spatafora J."/>
            <person name="Crous P."/>
            <person name="Grigoriev I."/>
        </authorList>
    </citation>
    <scope>NUCLEOTIDE SEQUENCE</scope>
    <source>
        <strain evidence="6 8">CBS 304.34</strain>
    </source>
</reference>
<dbReference type="RefSeq" id="XP_033583233.1">
    <property type="nucleotide sequence ID" value="XM_033717394.1"/>
</dbReference>
<dbReference type="PANTHER" id="PTHR45639:SF3">
    <property type="entry name" value="HYPOXIA UP-REGULATED PROTEIN 1"/>
    <property type="match status" value="1"/>
</dbReference>
<feature type="compositionally biased region" description="Low complexity" evidence="4">
    <location>
        <begin position="856"/>
        <end position="866"/>
    </location>
</feature>
<gene>
    <name evidence="6 8" type="ORF">BDZ99DRAFT_433345</name>
</gene>
<evidence type="ECO:0000256" key="3">
    <source>
        <dbReference type="ARBA" id="ARBA00023186"/>
    </source>
</evidence>
<keyword evidence="5" id="KW-0732">Signal</keyword>
<dbReference type="EMBL" id="MU003693">
    <property type="protein sequence ID" value="KAF2816269.1"/>
    <property type="molecule type" value="Genomic_DNA"/>
</dbReference>
<dbReference type="GO" id="GO:0005524">
    <property type="term" value="F:ATP binding"/>
    <property type="evidence" value="ECO:0007669"/>
    <property type="project" value="UniProtKB-KW"/>
</dbReference>
<dbReference type="InterPro" id="IPR013126">
    <property type="entry name" value="Hsp_70_fam"/>
</dbReference>
<feature type="chain" id="PRO_5044629619" evidence="5">
    <location>
        <begin position="31"/>
        <end position="1007"/>
    </location>
</feature>
<keyword evidence="7" id="KW-1185">Reference proteome</keyword>
<dbReference type="Gene3D" id="3.90.640.10">
    <property type="entry name" value="Actin, Chain A, domain 4"/>
    <property type="match status" value="1"/>
</dbReference>
<dbReference type="Gene3D" id="3.30.420.40">
    <property type="match status" value="2"/>
</dbReference>
<dbReference type="GeneID" id="54458287"/>
<dbReference type="Gene3D" id="3.30.30.30">
    <property type="match status" value="1"/>
</dbReference>
<dbReference type="GO" id="GO:0034663">
    <property type="term" value="C:endoplasmic reticulum chaperone complex"/>
    <property type="evidence" value="ECO:0007669"/>
    <property type="project" value="TreeGrafter"/>
</dbReference>
<dbReference type="InterPro" id="IPR043129">
    <property type="entry name" value="ATPase_NBD"/>
</dbReference>
<protein>
    <submittedName>
        <fullName evidence="6 8">Heat shock protein 70-like protein-like protein</fullName>
    </submittedName>
</protein>
<evidence type="ECO:0000256" key="4">
    <source>
        <dbReference type="SAM" id="MobiDB-lite"/>
    </source>
</evidence>
<evidence type="ECO:0000256" key="1">
    <source>
        <dbReference type="ARBA" id="ARBA00022741"/>
    </source>
</evidence>
<reference evidence="8" key="3">
    <citation type="submission" date="2025-04" db="UniProtKB">
        <authorList>
            <consortium name="RefSeq"/>
        </authorList>
    </citation>
    <scope>IDENTIFICATION</scope>
    <source>
        <strain evidence="8">CBS 304.34</strain>
    </source>
</reference>
<dbReference type="SUPFAM" id="SSF53067">
    <property type="entry name" value="Actin-like ATPase domain"/>
    <property type="match status" value="2"/>
</dbReference>
<feature type="region of interest" description="Disordered" evidence="4">
    <location>
        <begin position="599"/>
        <end position="664"/>
    </location>
</feature>
<evidence type="ECO:0000313" key="7">
    <source>
        <dbReference type="Proteomes" id="UP000504636"/>
    </source>
</evidence>
<feature type="compositionally biased region" description="Basic residues" evidence="4">
    <location>
        <begin position="933"/>
        <end position="962"/>
    </location>
</feature>
<feature type="signal peptide" evidence="5">
    <location>
        <begin position="1"/>
        <end position="30"/>
    </location>
</feature>
<feature type="compositionally biased region" description="Low complexity" evidence="4">
    <location>
        <begin position="622"/>
        <end position="656"/>
    </location>
</feature>
<dbReference type="GO" id="GO:0030968">
    <property type="term" value="P:endoplasmic reticulum unfolded protein response"/>
    <property type="evidence" value="ECO:0007669"/>
    <property type="project" value="TreeGrafter"/>
</dbReference>
<keyword evidence="6" id="KW-0346">Stress response</keyword>
<feature type="compositionally biased region" description="Basic and acidic residues" evidence="4">
    <location>
        <begin position="995"/>
        <end position="1007"/>
    </location>
</feature>
<keyword evidence="3" id="KW-0143">Chaperone</keyword>
<dbReference type="CDD" id="cd10230">
    <property type="entry name" value="ASKHA_NBD_HSP70_HYOU1"/>
    <property type="match status" value="1"/>
</dbReference>
<dbReference type="OrthoDB" id="10262720at2759"/>
<feature type="compositionally biased region" description="Basic and acidic residues" evidence="4">
    <location>
        <begin position="973"/>
        <end position="984"/>
    </location>
</feature>
<feature type="compositionally biased region" description="Low complexity" evidence="4">
    <location>
        <begin position="830"/>
        <end position="843"/>
    </location>
</feature>
<feature type="region of interest" description="Disordered" evidence="4">
    <location>
        <begin position="932"/>
        <end position="1007"/>
    </location>
</feature>
<keyword evidence="1" id="KW-0547">Nucleotide-binding</keyword>
<dbReference type="Proteomes" id="UP000504636">
    <property type="component" value="Unplaced"/>
</dbReference>
<feature type="compositionally biased region" description="Basic and acidic residues" evidence="4">
    <location>
        <begin position="601"/>
        <end position="612"/>
    </location>
</feature>
<evidence type="ECO:0000313" key="8">
    <source>
        <dbReference type="RefSeq" id="XP_033583233.1"/>
    </source>
</evidence>
<dbReference type="PANTHER" id="PTHR45639">
    <property type="entry name" value="HSC70CB, ISOFORM G-RELATED"/>
    <property type="match status" value="1"/>
</dbReference>
<organism evidence="6">
    <name type="scientific">Mytilinidion resinicola</name>
    <dbReference type="NCBI Taxonomy" id="574789"/>
    <lineage>
        <taxon>Eukaryota</taxon>
        <taxon>Fungi</taxon>
        <taxon>Dikarya</taxon>
        <taxon>Ascomycota</taxon>
        <taxon>Pezizomycotina</taxon>
        <taxon>Dothideomycetes</taxon>
        <taxon>Pleosporomycetidae</taxon>
        <taxon>Mytilinidiales</taxon>
        <taxon>Mytilinidiaceae</taxon>
        <taxon>Mytilinidion</taxon>
    </lineage>
</organism>
<dbReference type="FunFam" id="3.90.640.10:FF:000039">
    <property type="entry name" value="Hsp70 family chaperone Lhs1/Orp150"/>
    <property type="match status" value="1"/>
</dbReference>
<dbReference type="Pfam" id="PF00012">
    <property type="entry name" value="HSP70"/>
    <property type="match status" value="1"/>
</dbReference>
<accession>A0A6A6Z6D2</accession>